<dbReference type="Proteomes" id="UP000450917">
    <property type="component" value="Unassembled WGS sequence"/>
</dbReference>
<dbReference type="InterPro" id="IPR037294">
    <property type="entry name" value="ABC_BtuC-like"/>
</dbReference>
<feature type="transmembrane region" description="Helical" evidence="8">
    <location>
        <begin position="254"/>
        <end position="272"/>
    </location>
</feature>
<keyword evidence="3" id="KW-1003">Cell membrane</keyword>
<evidence type="ECO:0000256" key="3">
    <source>
        <dbReference type="ARBA" id="ARBA00022475"/>
    </source>
</evidence>
<keyword evidence="7 8" id="KW-0472">Membrane</keyword>
<accession>A0A7X3CSK4</accession>
<dbReference type="GO" id="GO:0005886">
    <property type="term" value="C:plasma membrane"/>
    <property type="evidence" value="ECO:0007669"/>
    <property type="project" value="UniProtKB-SubCell"/>
</dbReference>
<feature type="transmembrane region" description="Helical" evidence="8">
    <location>
        <begin position="112"/>
        <end position="130"/>
    </location>
</feature>
<evidence type="ECO:0000256" key="5">
    <source>
        <dbReference type="ARBA" id="ARBA00022692"/>
    </source>
</evidence>
<feature type="transmembrane region" description="Helical" evidence="8">
    <location>
        <begin position="136"/>
        <end position="154"/>
    </location>
</feature>
<evidence type="ECO:0000256" key="4">
    <source>
        <dbReference type="ARBA" id="ARBA00022519"/>
    </source>
</evidence>
<protein>
    <submittedName>
        <fullName evidence="9">Ribose ABC transporter permease</fullName>
    </submittedName>
</protein>
<keyword evidence="6 8" id="KW-1133">Transmembrane helix</keyword>
<keyword evidence="5 8" id="KW-0812">Transmembrane</keyword>
<reference evidence="9 10" key="1">
    <citation type="submission" date="2019-11" db="EMBL/GenBank/DDBJ databases">
        <title>Draft genome sequences of five Paenibacillus species of dairy origin.</title>
        <authorList>
            <person name="Olajide A.M."/>
            <person name="Chen S."/>
            <person name="Lapointe G."/>
        </authorList>
    </citation>
    <scope>NUCLEOTIDE SEQUENCE [LARGE SCALE GENOMIC DNA]</scope>
    <source>
        <strain evidence="9 10">2CS3</strain>
    </source>
</reference>
<feature type="transmembrane region" description="Helical" evidence="8">
    <location>
        <begin position="161"/>
        <end position="182"/>
    </location>
</feature>
<evidence type="ECO:0000256" key="8">
    <source>
        <dbReference type="SAM" id="Phobius"/>
    </source>
</evidence>
<feature type="transmembrane region" description="Helical" evidence="8">
    <location>
        <begin position="82"/>
        <end position="105"/>
    </location>
</feature>
<dbReference type="AlphaFoldDB" id="A0A7X3CSK4"/>
<keyword evidence="4" id="KW-0997">Cell inner membrane</keyword>
<dbReference type="SUPFAM" id="SSF81345">
    <property type="entry name" value="ABC transporter involved in vitamin B12 uptake, BtuC"/>
    <property type="match status" value="1"/>
</dbReference>
<feature type="transmembrane region" description="Helical" evidence="8">
    <location>
        <begin position="310"/>
        <end position="332"/>
    </location>
</feature>
<evidence type="ECO:0000256" key="7">
    <source>
        <dbReference type="ARBA" id="ARBA00023136"/>
    </source>
</evidence>
<comment type="subcellular location">
    <subcellularLocation>
        <location evidence="1">Cell membrane</location>
        <topology evidence="1">Multi-pass membrane protein</topology>
    </subcellularLocation>
</comment>
<dbReference type="Pfam" id="PF02653">
    <property type="entry name" value="BPD_transp_2"/>
    <property type="match status" value="1"/>
</dbReference>
<name>A0A7X3CSK4_9BACL</name>
<dbReference type="PANTHER" id="PTHR32196">
    <property type="entry name" value="ABC TRANSPORTER PERMEASE PROTEIN YPHD-RELATED-RELATED"/>
    <property type="match status" value="1"/>
</dbReference>
<keyword evidence="10" id="KW-1185">Reference proteome</keyword>
<proteinExistence type="predicted"/>
<feature type="transmembrane region" description="Helical" evidence="8">
    <location>
        <begin position="56"/>
        <end position="76"/>
    </location>
</feature>
<evidence type="ECO:0000256" key="1">
    <source>
        <dbReference type="ARBA" id="ARBA00004651"/>
    </source>
</evidence>
<evidence type="ECO:0000313" key="9">
    <source>
        <dbReference type="EMBL" id="MUG70077.1"/>
    </source>
</evidence>
<dbReference type="EMBL" id="WNZX01000003">
    <property type="protein sequence ID" value="MUG70077.1"/>
    <property type="molecule type" value="Genomic_DNA"/>
</dbReference>
<organism evidence="9 10">
    <name type="scientific">Paenibacillus validus</name>
    <dbReference type="NCBI Taxonomy" id="44253"/>
    <lineage>
        <taxon>Bacteria</taxon>
        <taxon>Bacillati</taxon>
        <taxon>Bacillota</taxon>
        <taxon>Bacilli</taxon>
        <taxon>Bacillales</taxon>
        <taxon>Paenibacillaceae</taxon>
        <taxon>Paenibacillus</taxon>
    </lineage>
</organism>
<evidence type="ECO:0000256" key="2">
    <source>
        <dbReference type="ARBA" id="ARBA00022448"/>
    </source>
</evidence>
<dbReference type="PANTHER" id="PTHR32196:SF21">
    <property type="entry name" value="ABC TRANSPORTER PERMEASE PROTEIN YPHD-RELATED"/>
    <property type="match status" value="1"/>
</dbReference>
<dbReference type="GO" id="GO:0022857">
    <property type="term" value="F:transmembrane transporter activity"/>
    <property type="evidence" value="ECO:0007669"/>
    <property type="project" value="InterPro"/>
</dbReference>
<sequence length="363" mass="38386">MKEELRGKCFSPKRVPRASCSMRLFRERMDTVDTVTAAQNQTSVSRIKQRMGLADFGPVLALCLLLVIGSLLSPVFWSKGNIINVLTQISVLGLGALGMTFVVIAGFFDLSIAGILSLSCVLAVGLLPVLGTVGSVITVIGIAVIIGIMNGSILRLIKGDFGASIMITFGTGTILSALALMYTKGFTLMLQEDPLFKWFGYGQVLGLPSPVILMIVCAVILHVILQNTSLGRSIYLTGANPEAARLSGIPIHRIRTITYIVAAVLVAIGGFIRSSQTVSASPVAGVGFELDVIAAVAIGGTSLAGGEGNIIRTMIGVLLIGVLSNLFVLVGLSNFDQMMAKGLIIIAALILDKRKETRGIRRR</sequence>
<comment type="caution">
    <text evidence="9">The sequence shown here is derived from an EMBL/GenBank/DDBJ whole genome shotgun (WGS) entry which is preliminary data.</text>
</comment>
<keyword evidence="2" id="KW-0813">Transport</keyword>
<gene>
    <name evidence="9" type="primary">rbsC</name>
    <name evidence="9" type="ORF">GNP93_05225</name>
</gene>
<evidence type="ECO:0000256" key="6">
    <source>
        <dbReference type="ARBA" id="ARBA00022989"/>
    </source>
</evidence>
<evidence type="ECO:0000313" key="10">
    <source>
        <dbReference type="Proteomes" id="UP000450917"/>
    </source>
</evidence>
<dbReference type="CDD" id="cd06579">
    <property type="entry name" value="TM_PBP1_transp_AraH_like"/>
    <property type="match status" value="1"/>
</dbReference>
<dbReference type="InterPro" id="IPR001851">
    <property type="entry name" value="ABC_transp_permease"/>
</dbReference>
<feature type="transmembrane region" description="Helical" evidence="8">
    <location>
        <begin position="202"/>
        <end position="225"/>
    </location>
</feature>